<dbReference type="EMBL" id="HACG01019088">
    <property type="protein sequence ID" value="CEK65953.1"/>
    <property type="molecule type" value="Transcribed_RNA"/>
</dbReference>
<protein>
    <recommendedName>
        <fullName evidence="3">D-isomer specific 2-hydroxyacid dehydrogenase NAD-binding domain-containing protein</fullName>
    </recommendedName>
</protein>
<proteinExistence type="predicted"/>
<name>A0A0B6ZBX0_9EUPU</name>
<keyword evidence="1" id="KW-0560">Oxidoreductase</keyword>
<evidence type="ECO:0000259" key="3">
    <source>
        <dbReference type="Pfam" id="PF02826"/>
    </source>
</evidence>
<sequence>MALRQATKISTVFIASKVPDISTALRNSLKNVGSGDICVQELLLSNSDTRLPEKYLELIPDIEVLFADPFVIAEVLAHPSTKIKWIQNTFAGLDAIFKALEKIERVPDILLTRQKDGFGQSMAEYVIGHIIARERNFSHIYDLQRKSDFDNSQLIPYRNLNKLNLGILGLGNIGSEVARQCKAVNMTVWAAVRDERFNEDKTNPEHVHHFRPMSKLSEMLQEVDYLVSVLPSTPDTRDLLSGEILKHCENKKTVFINIGRGDVIDDASLIHALRSGWLGGAVLDVFNTEPLPTSSPLWSQPGVTITPHVSGVTDINKAVNTFVDNLLRYQSGQPLLNQVDLIRGY</sequence>
<feature type="domain" description="D-isomer specific 2-hydroxyacid dehydrogenase NAD-binding" evidence="3">
    <location>
        <begin position="128"/>
        <end position="310"/>
    </location>
</feature>
<dbReference type="SUPFAM" id="SSF51735">
    <property type="entry name" value="NAD(P)-binding Rossmann-fold domains"/>
    <property type="match status" value="1"/>
</dbReference>
<dbReference type="Gene3D" id="3.40.50.720">
    <property type="entry name" value="NAD(P)-binding Rossmann-like Domain"/>
    <property type="match status" value="2"/>
</dbReference>
<evidence type="ECO:0000256" key="2">
    <source>
        <dbReference type="ARBA" id="ARBA00023027"/>
    </source>
</evidence>
<dbReference type="InterPro" id="IPR006140">
    <property type="entry name" value="D-isomer_DH_NAD-bd"/>
</dbReference>
<accession>A0A0B6ZBX0</accession>
<keyword evidence="2" id="KW-0520">NAD</keyword>
<dbReference type="AlphaFoldDB" id="A0A0B6ZBX0"/>
<dbReference type="PANTHER" id="PTHR43333:SF1">
    <property type="entry name" value="D-ISOMER SPECIFIC 2-HYDROXYACID DEHYDROGENASE NAD-BINDING DOMAIN-CONTAINING PROTEIN"/>
    <property type="match status" value="1"/>
</dbReference>
<evidence type="ECO:0000256" key="1">
    <source>
        <dbReference type="ARBA" id="ARBA00023002"/>
    </source>
</evidence>
<dbReference type="Pfam" id="PF02826">
    <property type="entry name" value="2-Hacid_dh_C"/>
    <property type="match status" value="1"/>
</dbReference>
<reference evidence="4" key="1">
    <citation type="submission" date="2014-12" db="EMBL/GenBank/DDBJ databases">
        <title>Insight into the proteome of Arion vulgaris.</title>
        <authorList>
            <person name="Aradska J."/>
            <person name="Bulat T."/>
            <person name="Smidak R."/>
            <person name="Sarate P."/>
            <person name="Gangsoo J."/>
            <person name="Sialana F."/>
            <person name="Bilban M."/>
            <person name="Lubec G."/>
        </authorList>
    </citation>
    <scope>NUCLEOTIDE SEQUENCE</scope>
    <source>
        <tissue evidence="4">Skin</tissue>
    </source>
</reference>
<dbReference type="GO" id="GO:0016491">
    <property type="term" value="F:oxidoreductase activity"/>
    <property type="evidence" value="ECO:0007669"/>
    <property type="project" value="UniProtKB-KW"/>
</dbReference>
<dbReference type="PANTHER" id="PTHR43333">
    <property type="entry name" value="2-HACID_DH_C DOMAIN-CONTAINING PROTEIN"/>
    <property type="match status" value="1"/>
</dbReference>
<evidence type="ECO:0000313" key="4">
    <source>
        <dbReference type="EMBL" id="CEK65953.1"/>
    </source>
</evidence>
<dbReference type="GO" id="GO:0051287">
    <property type="term" value="F:NAD binding"/>
    <property type="evidence" value="ECO:0007669"/>
    <property type="project" value="InterPro"/>
</dbReference>
<gene>
    <name evidence="4" type="primary">ORF56812</name>
</gene>
<dbReference type="FunFam" id="3.40.50.720:FF:000363">
    <property type="entry name" value="D-isomer specific 2-hydroxyacid dehydrogenase"/>
    <property type="match status" value="1"/>
</dbReference>
<organism evidence="4">
    <name type="scientific">Arion vulgaris</name>
    <dbReference type="NCBI Taxonomy" id="1028688"/>
    <lineage>
        <taxon>Eukaryota</taxon>
        <taxon>Metazoa</taxon>
        <taxon>Spiralia</taxon>
        <taxon>Lophotrochozoa</taxon>
        <taxon>Mollusca</taxon>
        <taxon>Gastropoda</taxon>
        <taxon>Heterobranchia</taxon>
        <taxon>Euthyneura</taxon>
        <taxon>Panpulmonata</taxon>
        <taxon>Eupulmonata</taxon>
        <taxon>Stylommatophora</taxon>
        <taxon>Helicina</taxon>
        <taxon>Arionoidea</taxon>
        <taxon>Arionidae</taxon>
        <taxon>Arion</taxon>
    </lineage>
</organism>
<dbReference type="CDD" id="cd05300">
    <property type="entry name" value="2-Hacid_dh_1"/>
    <property type="match status" value="1"/>
</dbReference>
<dbReference type="InterPro" id="IPR036291">
    <property type="entry name" value="NAD(P)-bd_dom_sf"/>
</dbReference>